<dbReference type="InterPro" id="IPR013136">
    <property type="entry name" value="WSTF_Acf1_Cbp146"/>
</dbReference>
<organism evidence="7 8">
    <name type="scientific">Lipomyces starkeyi NRRL Y-11557</name>
    <dbReference type="NCBI Taxonomy" id="675824"/>
    <lineage>
        <taxon>Eukaryota</taxon>
        <taxon>Fungi</taxon>
        <taxon>Dikarya</taxon>
        <taxon>Ascomycota</taxon>
        <taxon>Saccharomycotina</taxon>
        <taxon>Lipomycetes</taxon>
        <taxon>Lipomycetales</taxon>
        <taxon>Lipomycetaceae</taxon>
        <taxon>Lipomyces</taxon>
    </lineage>
</organism>
<dbReference type="GO" id="GO:0031509">
    <property type="term" value="P:subtelomeric heterochromatin formation"/>
    <property type="evidence" value="ECO:0007669"/>
    <property type="project" value="TreeGrafter"/>
</dbReference>
<evidence type="ECO:0000259" key="5">
    <source>
        <dbReference type="PROSITE" id="PS50827"/>
    </source>
</evidence>
<gene>
    <name evidence="7" type="ORF">LIPSTDRAFT_176233</name>
</gene>
<dbReference type="Proteomes" id="UP000094385">
    <property type="component" value="Unassembled WGS sequence"/>
</dbReference>
<evidence type="ECO:0000256" key="2">
    <source>
        <dbReference type="ARBA" id="ARBA00023242"/>
    </source>
</evidence>
<feature type="region of interest" description="Disordered" evidence="4">
    <location>
        <begin position="250"/>
        <end position="294"/>
    </location>
</feature>
<evidence type="ECO:0000256" key="1">
    <source>
        <dbReference type="ARBA" id="ARBA00004123"/>
    </source>
</evidence>
<keyword evidence="2 3" id="KW-0539">Nucleus</keyword>
<dbReference type="GO" id="GO:0005634">
    <property type="term" value="C:nucleus"/>
    <property type="evidence" value="ECO:0007669"/>
    <property type="project" value="UniProtKB-SubCell"/>
</dbReference>
<dbReference type="Pfam" id="PF10537">
    <property type="entry name" value="WAC_Acf1_DNA_bd"/>
    <property type="match status" value="1"/>
</dbReference>
<feature type="domain" description="DDT" evidence="5">
    <location>
        <begin position="327"/>
        <end position="390"/>
    </location>
</feature>
<dbReference type="PROSITE" id="PS51136">
    <property type="entry name" value="WAC"/>
    <property type="match status" value="1"/>
</dbReference>
<dbReference type="PROSITE" id="PS50827">
    <property type="entry name" value="DDT"/>
    <property type="match status" value="1"/>
</dbReference>
<name>A0A1E3PZE3_LIPST</name>
<dbReference type="GO" id="GO:0000781">
    <property type="term" value="C:chromosome, telomeric region"/>
    <property type="evidence" value="ECO:0007669"/>
    <property type="project" value="GOC"/>
</dbReference>
<proteinExistence type="predicted"/>
<evidence type="ECO:0008006" key="9">
    <source>
        <dbReference type="Google" id="ProtNLM"/>
    </source>
</evidence>
<keyword evidence="8" id="KW-1185">Reference proteome</keyword>
<protein>
    <recommendedName>
        <fullName evidence="9">WAC domain-containing protein</fullName>
    </recommendedName>
</protein>
<dbReference type="Pfam" id="PF15613">
    <property type="entry name" value="WSD"/>
    <property type="match status" value="1"/>
</dbReference>
<feature type="region of interest" description="Disordered" evidence="4">
    <location>
        <begin position="1015"/>
        <end position="1040"/>
    </location>
</feature>
<accession>A0A1E3PZE3</accession>
<feature type="compositionally biased region" description="Basic and acidic residues" evidence="4">
    <location>
        <begin position="815"/>
        <end position="832"/>
    </location>
</feature>
<dbReference type="EMBL" id="KV454301">
    <property type="protein sequence ID" value="ODQ70157.1"/>
    <property type="molecule type" value="Genomic_DNA"/>
</dbReference>
<evidence type="ECO:0000313" key="7">
    <source>
        <dbReference type="EMBL" id="ODQ70157.1"/>
    </source>
</evidence>
<feature type="compositionally biased region" description="Basic and acidic residues" evidence="4">
    <location>
        <begin position="908"/>
        <end position="923"/>
    </location>
</feature>
<dbReference type="OrthoDB" id="332390at2759"/>
<feature type="region of interest" description="Disordered" evidence="4">
    <location>
        <begin position="785"/>
        <end position="832"/>
    </location>
</feature>
<feature type="domain" description="WAC" evidence="6">
    <location>
        <begin position="24"/>
        <end position="133"/>
    </location>
</feature>
<dbReference type="InterPro" id="IPR028941">
    <property type="entry name" value="WHIM2_dom"/>
</dbReference>
<evidence type="ECO:0000259" key="6">
    <source>
        <dbReference type="PROSITE" id="PS51136"/>
    </source>
</evidence>
<reference evidence="7 8" key="1">
    <citation type="journal article" date="2016" name="Proc. Natl. Acad. Sci. U.S.A.">
        <title>Comparative genomics of biotechnologically important yeasts.</title>
        <authorList>
            <person name="Riley R."/>
            <person name="Haridas S."/>
            <person name="Wolfe K.H."/>
            <person name="Lopes M.R."/>
            <person name="Hittinger C.T."/>
            <person name="Goeker M."/>
            <person name="Salamov A.A."/>
            <person name="Wisecaver J.H."/>
            <person name="Long T.M."/>
            <person name="Calvey C.H."/>
            <person name="Aerts A.L."/>
            <person name="Barry K.W."/>
            <person name="Choi C."/>
            <person name="Clum A."/>
            <person name="Coughlan A.Y."/>
            <person name="Deshpande S."/>
            <person name="Douglass A.P."/>
            <person name="Hanson S.J."/>
            <person name="Klenk H.-P."/>
            <person name="LaButti K.M."/>
            <person name="Lapidus A."/>
            <person name="Lindquist E.A."/>
            <person name="Lipzen A.M."/>
            <person name="Meier-Kolthoff J.P."/>
            <person name="Ohm R.A."/>
            <person name="Otillar R.P."/>
            <person name="Pangilinan J.L."/>
            <person name="Peng Y."/>
            <person name="Rokas A."/>
            <person name="Rosa C.A."/>
            <person name="Scheuner C."/>
            <person name="Sibirny A.A."/>
            <person name="Slot J.C."/>
            <person name="Stielow J.B."/>
            <person name="Sun H."/>
            <person name="Kurtzman C.P."/>
            <person name="Blackwell M."/>
            <person name="Grigoriev I.V."/>
            <person name="Jeffries T.W."/>
        </authorList>
    </citation>
    <scope>NUCLEOTIDE SEQUENCE [LARGE SCALE GENOMIC DNA]</scope>
    <source>
        <strain evidence="7 8">NRRL Y-11557</strain>
    </source>
</reference>
<dbReference type="InterPro" id="IPR018501">
    <property type="entry name" value="DDT_dom"/>
</dbReference>
<feature type="compositionally biased region" description="Low complexity" evidence="4">
    <location>
        <begin position="963"/>
        <end position="974"/>
    </location>
</feature>
<comment type="subcellular location">
    <subcellularLocation>
        <location evidence="1 3">Nucleus</location>
    </subcellularLocation>
</comment>
<evidence type="ECO:0000256" key="4">
    <source>
        <dbReference type="SAM" id="MobiDB-lite"/>
    </source>
</evidence>
<feature type="region of interest" description="Disordered" evidence="4">
    <location>
        <begin position="888"/>
        <end position="996"/>
    </location>
</feature>
<dbReference type="AlphaFoldDB" id="A0A1E3PZE3"/>
<feature type="region of interest" description="Disordered" evidence="4">
    <location>
        <begin position="580"/>
        <end position="609"/>
    </location>
</feature>
<dbReference type="PANTHER" id="PTHR32075">
    <property type="entry name" value="ISWI CHROMATIN-REMODELING COMPLEX SUBUNIT YPL216W-RELATED"/>
    <property type="match status" value="1"/>
</dbReference>
<dbReference type="Pfam" id="PF02791">
    <property type="entry name" value="DDT"/>
    <property type="match status" value="1"/>
</dbReference>
<evidence type="ECO:0000313" key="8">
    <source>
        <dbReference type="Proteomes" id="UP000094385"/>
    </source>
</evidence>
<evidence type="ECO:0000256" key="3">
    <source>
        <dbReference type="PROSITE-ProRule" id="PRU00475"/>
    </source>
</evidence>
<dbReference type="GO" id="GO:0000785">
    <property type="term" value="C:chromatin"/>
    <property type="evidence" value="ECO:0007669"/>
    <property type="project" value="UniProtKB-ARBA"/>
</dbReference>
<dbReference type="PANTHER" id="PTHR32075:SF6">
    <property type="entry name" value="ISWI CHROMATIN-REMODELING COMPLEX SUBUNIT YPL216W-RELATED"/>
    <property type="match status" value="1"/>
</dbReference>
<feature type="compositionally biased region" description="Basic and acidic residues" evidence="4">
    <location>
        <begin position="259"/>
        <end position="294"/>
    </location>
</feature>
<sequence>MVLFKRKVVNALPPPTINDLNLSQDVWYIKKTGEYFVDYEEYLKRMDFYSQRRFICEISGHSNLSFFEALESETNEAREVDEAFPESLKEPVLRRVQFSTTSRLDHLVDEIFENFKNDYYPGEFVYATISSEKFEVLIREKAQFNAIHLPNGEIRPAFAKYRVEIVASDRIGQEEFVDQTQITRDRKRFSKSMLRTFMKNSISREPWSGAPWLVKSKYARKYRIDTNVPLHLQKNGGLSDAEVAAEQARKLKEKKRLAHQAERERLQKGKDLLKEQHRKDREEQREKEKREREIIRRPHSTEDLDLITLFDPPFMRPKLKIEKAFPQEQIGRLLETFMFLNMLHETLRLTPFTFDDYIGCLQYSSAEQPCELFVEIHCAILKLIVDKDSDEFMIEFPPRPTPETELAEHNSMEVDVKQEEPAEVDIKPKSATDSEANLEPTNRLKEMQKWRDGDWKTRLQRRLFLNGGMEVIILSILDKVSYFEPWSDLCEKVIDFVAPPDLPATLETARIRYAQLPKVLKLEVLALLIELVNDSVTIRERIEYCMEESTRIRRERLETHKEHKALVEQIRALEEEKEEYLPKEGNLTDDENAERSNKVKTRHSSTREEVEASLMKGNVKFRKLVDNLENAQAAVQKCLASLKQAEIDLRVLDCQRTRPLGRDRYYNRYWWFESNGLPTGLGSHGYLMGRLWVQGPSEEDQEIFVKNGRAMYDEMSISERKDKEVGMEAQINGTNEWGYFDDPVDIKELYHWLGSKGQREPRLRKDLDARRQRIEAPIIARRKYLGLEQQTNKEKEKSAQPESQDGSEFGDDDEPLRRSTRQREKIASQEETEHIQKDFRFLSWRNHAAMQHLGRTHYETNYKKTGDVNHNASVTFATPASAAMSVSVSAKPSPQPMGTPRTSTPVPEVKEFKECKEPKEKPLLKRSASAASLKEPVSNTKKQQPRPLASAPVHETRSTRSSAATAPTIVAPTVNKNETESVATPESGHERRSTRRTAIAAVAAASVATTVTVAMPTTPVTATEGVRRSSRQTRSSARFE</sequence>
<dbReference type="STRING" id="675824.A0A1E3PZE3"/>